<gene>
    <name evidence="1" type="ORF">OUZ56_017262</name>
</gene>
<protein>
    <submittedName>
        <fullName evidence="1">Uncharacterized protein</fullName>
    </submittedName>
</protein>
<dbReference type="EMBL" id="JAOYFB010000038">
    <property type="protein sequence ID" value="KAK4028084.1"/>
    <property type="molecule type" value="Genomic_DNA"/>
</dbReference>
<dbReference type="Proteomes" id="UP001234178">
    <property type="component" value="Unassembled WGS sequence"/>
</dbReference>
<comment type="caution">
    <text evidence="1">The sequence shown here is derived from an EMBL/GenBank/DDBJ whole genome shotgun (WGS) entry which is preliminary data.</text>
</comment>
<keyword evidence="2" id="KW-1185">Reference proteome</keyword>
<evidence type="ECO:0000313" key="2">
    <source>
        <dbReference type="Proteomes" id="UP001234178"/>
    </source>
</evidence>
<organism evidence="1 2">
    <name type="scientific">Daphnia magna</name>
    <dbReference type="NCBI Taxonomy" id="35525"/>
    <lineage>
        <taxon>Eukaryota</taxon>
        <taxon>Metazoa</taxon>
        <taxon>Ecdysozoa</taxon>
        <taxon>Arthropoda</taxon>
        <taxon>Crustacea</taxon>
        <taxon>Branchiopoda</taxon>
        <taxon>Diplostraca</taxon>
        <taxon>Cladocera</taxon>
        <taxon>Anomopoda</taxon>
        <taxon>Daphniidae</taxon>
        <taxon>Daphnia</taxon>
    </lineage>
</organism>
<sequence length="107" mass="11213">MGAGQGRFPDPSNRLSGTALLLRDASDASLSTACSLDLSISAAASSVGLPVRINNSLCGQYAQRLASSRFGMPGSLETSRLLLSIRDITCNTLSTTREQHANVLNES</sequence>
<name>A0ABR0ASK4_9CRUS</name>
<reference evidence="1 2" key="1">
    <citation type="journal article" date="2023" name="Nucleic Acids Res.">
        <title>The hologenome of Daphnia magna reveals possible DNA methylation and microbiome-mediated evolution of the host genome.</title>
        <authorList>
            <person name="Chaturvedi A."/>
            <person name="Li X."/>
            <person name="Dhandapani V."/>
            <person name="Marshall H."/>
            <person name="Kissane S."/>
            <person name="Cuenca-Cambronero M."/>
            <person name="Asole G."/>
            <person name="Calvet F."/>
            <person name="Ruiz-Romero M."/>
            <person name="Marangio P."/>
            <person name="Guigo R."/>
            <person name="Rago D."/>
            <person name="Mirbahai L."/>
            <person name="Eastwood N."/>
            <person name="Colbourne J.K."/>
            <person name="Zhou J."/>
            <person name="Mallon E."/>
            <person name="Orsini L."/>
        </authorList>
    </citation>
    <scope>NUCLEOTIDE SEQUENCE [LARGE SCALE GENOMIC DNA]</scope>
    <source>
        <strain evidence="1">LRV0_1</strain>
    </source>
</reference>
<accession>A0ABR0ASK4</accession>
<evidence type="ECO:0000313" key="1">
    <source>
        <dbReference type="EMBL" id="KAK4028084.1"/>
    </source>
</evidence>
<proteinExistence type="predicted"/>